<dbReference type="InterPro" id="IPR021257">
    <property type="entry name" value="DUF2809"/>
</dbReference>
<reference evidence="2" key="1">
    <citation type="submission" date="2023-07" db="EMBL/GenBank/DDBJ databases">
        <title>Fictibacillus sp. isolated from freshwater pond.</title>
        <authorList>
            <person name="Kirdat K."/>
            <person name="Bhat A."/>
            <person name="Mourya A."/>
            <person name="Yadav A."/>
        </authorList>
    </citation>
    <scope>NUCLEOTIDE SEQUENCE</scope>
    <source>
        <strain evidence="2">NE201</strain>
    </source>
</reference>
<dbReference type="RefSeq" id="WP_301165305.1">
    <property type="nucleotide sequence ID" value="NZ_JAUHTR010000002.1"/>
</dbReference>
<accession>A0ABT8HUB4</accession>
<keyword evidence="3" id="KW-1185">Reference proteome</keyword>
<keyword evidence="1" id="KW-1133">Transmembrane helix</keyword>
<evidence type="ECO:0000313" key="3">
    <source>
        <dbReference type="Proteomes" id="UP001172721"/>
    </source>
</evidence>
<name>A0ABT8HUB4_9BACL</name>
<proteinExistence type="predicted"/>
<feature type="transmembrane region" description="Helical" evidence="1">
    <location>
        <begin position="25"/>
        <end position="43"/>
    </location>
</feature>
<keyword evidence="1" id="KW-0472">Membrane</keyword>
<evidence type="ECO:0000313" key="2">
    <source>
        <dbReference type="EMBL" id="MDN4524075.1"/>
    </source>
</evidence>
<dbReference type="EMBL" id="JAUHTR010000002">
    <property type="protein sequence ID" value="MDN4524075.1"/>
    <property type="molecule type" value="Genomic_DNA"/>
</dbReference>
<sequence>MVMTIMLGLASRAYGSSLPAIIAENAGDALWAAMVYFGFRFLLVRKSLLTAMMLSILFSFAIEFSQLYQADGINQIRDTVVGALILGKGFLPVDLVRYTSGILAAAFLDRCFLHSKSRRR</sequence>
<gene>
    <name evidence="2" type="ORF">QYB97_06295</name>
</gene>
<comment type="caution">
    <text evidence="2">The sequence shown here is derived from an EMBL/GenBank/DDBJ whole genome shotgun (WGS) entry which is preliminary data.</text>
</comment>
<dbReference type="Pfam" id="PF10990">
    <property type="entry name" value="DUF2809"/>
    <property type="match status" value="1"/>
</dbReference>
<keyword evidence="1" id="KW-0812">Transmembrane</keyword>
<dbReference type="Proteomes" id="UP001172721">
    <property type="component" value="Unassembled WGS sequence"/>
</dbReference>
<evidence type="ECO:0000256" key="1">
    <source>
        <dbReference type="SAM" id="Phobius"/>
    </source>
</evidence>
<protein>
    <submittedName>
        <fullName evidence="2">DUF2809 domain-containing protein</fullName>
    </submittedName>
</protein>
<organism evidence="2 3">
    <name type="scientific">Fictibacillus fluitans</name>
    <dbReference type="NCBI Taxonomy" id="3058422"/>
    <lineage>
        <taxon>Bacteria</taxon>
        <taxon>Bacillati</taxon>
        <taxon>Bacillota</taxon>
        <taxon>Bacilli</taxon>
        <taxon>Bacillales</taxon>
        <taxon>Fictibacillaceae</taxon>
        <taxon>Fictibacillus</taxon>
    </lineage>
</organism>